<dbReference type="GO" id="GO:0004497">
    <property type="term" value="F:monooxygenase activity"/>
    <property type="evidence" value="ECO:0007669"/>
    <property type="project" value="UniProtKB-KW"/>
</dbReference>
<keyword evidence="3" id="KW-1185">Reference proteome</keyword>
<protein>
    <submittedName>
        <fullName evidence="2">Quinol monooxygenase</fullName>
        <ecNumber evidence="2">1.-.-.-</ecNumber>
    </submittedName>
</protein>
<evidence type="ECO:0000259" key="1">
    <source>
        <dbReference type="PROSITE" id="PS51725"/>
    </source>
</evidence>
<feature type="domain" description="ABM" evidence="1">
    <location>
        <begin position="4"/>
        <end position="92"/>
    </location>
</feature>
<dbReference type="InterPro" id="IPR011008">
    <property type="entry name" value="Dimeric_a/b-barrel"/>
</dbReference>
<dbReference type="RefSeq" id="WP_308983479.1">
    <property type="nucleotide sequence ID" value="NZ_JARXIC010000001.1"/>
</dbReference>
<proteinExistence type="predicted"/>
<dbReference type="SUPFAM" id="SSF54909">
    <property type="entry name" value="Dimeric alpha+beta barrel"/>
    <property type="match status" value="1"/>
</dbReference>
<dbReference type="PANTHER" id="PTHR33336:SF3">
    <property type="entry name" value="ABM DOMAIN-CONTAINING PROTEIN"/>
    <property type="match status" value="1"/>
</dbReference>
<evidence type="ECO:0000313" key="3">
    <source>
        <dbReference type="Proteomes" id="UP001243717"/>
    </source>
</evidence>
<evidence type="ECO:0000313" key="2">
    <source>
        <dbReference type="EMBL" id="MDQ8192971.1"/>
    </source>
</evidence>
<dbReference type="PROSITE" id="PS51725">
    <property type="entry name" value="ABM"/>
    <property type="match status" value="1"/>
</dbReference>
<dbReference type="InterPro" id="IPR050744">
    <property type="entry name" value="AI-2_Isomerase_LsrG"/>
</dbReference>
<dbReference type="EC" id="1.-.-.-" evidence="2"/>
<dbReference type="PANTHER" id="PTHR33336">
    <property type="entry name" value="QUINOL MONOOXYGENASE YGIN-RELATED"/>
    <property type="match status" value="1"/>
</dbReference>
<keyword evidence="2" id="KW-0503">Monooxygenase</keyword>
<dbReference type="Pfam" id="PF03992">
    <property type="entry name" value="ABM"/>
    <property type="match status" value="1"/>
</dbReference>
<sequence>MTKLTITATIIAKADCIDLVKSELEKVVAPSRKENGCINYDLHQDNQDPAHFFMFENWETRELWQAHLESAHFKQFASITEGALENLAIHEMTQIV</sequence>
<organism evidence="2 3">
    <name type="scientific">Thalassobacterium sedimentorum</name>
    <dbReference type="NCBI Taxonomy" id="3041258"/>
    <lineage>
        <taxon>Bacteria</taxon>
        <taxon>Pseudomonadati</taxon>
        <taxon>Verrucomicrobiota</taxon>
        <taxon>Opitutia</taxon>
        <taxon>Puniceicoccales</taxon>
        <taxon>Coraliomargaritaceae</taxon>
        <taxon>Thalassobacterium</taxon>
    </lineage>
</organism>
<dbReference type="InterPro" id="IPR007138">
    <property type="entry name" value="ABM_dom"/>
</dbReference>
<accession>A0ABU1ADZ7</accession>
<dbReference type="EMBL" id="JARXIC010000001">
    <property type="protein sequence ID" value="MDQ8192971.1"/>
    <property type="molecule type" value="Genomic_DNA"/>
</dbReference>
<reference evidence="2 3" key="1">
    <citation type="submission" date="2023-04" db="EMBL/GenBank/DDBJ databases">
        <title>A novel bacteria isolated from coastal sediment.</title>
        <authorList>
            <person name="Liu X.-J."/>
            <person name="Du Z.-J."/>
        </authorList>
    </citation>
    <scope>NUCLEOTIDE SEQUENCE [LARGE SCALE GENOMIC DNA]</scope>
    <source>
        <strain evidence="2 3">SDUM461004</strain>
    </source>
</reference>
<gene>
    <name evidence="2" type="ORF">QEH59_00940</name>
</gene>
<comment type="caution">
    <text evidence="2">The sequence shown here is derived from an EMBL/GenBank/DDBJ whole genome shotgun (WGS) entry which is preliminary data.</text>
</comment>
<name>A0ABU1ADZ7_9BACT</name>
<keyword evidence="2" id="KW-0560">Oxidoreductase</keyword>
<dbReference type="Gene3D" id="3.30.70.100">
    <property type="match status" value="1"/>
</dbReference>
<dbReference type="Proteomes" id="UP001243717">
    <property type="component" value="Unassembled WGS sequence"/>
</dbReference>